<organism evidence="1 2">
    <name type="scientific">Blyttiomyces helicus</name>
    <dbReference type="NCBI Taxonomy" id="388810"/>
    <lineage>
        <taxon>Eukaryota</taxon>
        <taxon>Fungi</taxon>
        <taxon>Fungi incertae sedis</taxon>
        <taxon>Chytridiomycota</taxon>
        <taxon>Chytridiomycota incertae sedis</taxon>
        <taxon>Chytridiomycetes</taxon>
        <taxon>Chytridiomycetes incertae sedis</taxon>
        <taxon>Blyttiomyces</taxon>
    </lineage>
</organism>
<evidence type="ECO:0000313" key="2">
    <source>
        <dbReference type="Proteomes" id="UP000269721"/>
    </source>
</evidence>
<dbReference type="PANTHER" id="PTHR10285">
    <property type="entry name" value="URIDINE KINASE"/>
    <property type="match status" value="1"/>
</dbReference>
<reference evidence="2" key="1">
    <citation type="journal article" date="2018" name="Nat. Microbiol.">
        <title>Leveraging single-cell genomics to expand the fungal tree of life.</title>
        <authorList>
            <person name="Ahrendt S.R."/>
            <person name="Quandt C.A."/>
            <person name="Ciobanu D."/>
            <person name="Clum A."/>
            <person name="Salamov A."/>
            <person name="Andreopoulos B."/>
            <person name="Cheng J.F."/>
            <person name="Woyke T."/>
            <person name="Pelin A."/>
            <person name="Henrissat B."/>
            <person name="Reynolds N.K."/>
            <person name="Benny G.L."/>
            <person name="Smith M.E."/>
            <person name="James T.Y."/>
            <person name="Grigoriev I.V."/>
        </authorList>
    </citation>
    <scope>NUCLEOTIDE SEQUENCE [LARGE SCALE GENOMIC DNA]</scope>
</reference>
<dbReference type="SUPFAM" id="SSF52540">
    <property type="entry name" value="P-loop containing nucleoside triphosphate hydrolases"/>
    <property type="match status" value="1"/>
</dbReference>
<proteinExistence type="predicted"/>
<dbReference type="InterPro" id="IPR027417">
    <property type="entry name" value="P-loop_NTPase"/>
</dbReference>
<gene>
    <name evidence="1" type="ORF">BDK51DRAFT_17478</name>
</gene>
<dbReference type="OrthoDB" id="6362633at2759"/>
<keyword evidence="1" id="KW-0378">Hydrolase</keyword>
<name>A0A4V1IQ73_9FUNG</name>
<dbReference type="GO" id="GO:0016787">
    <property type="term" value="F:hydrolase activity"/>
    <property type="evidence" value="ECO:0007669"/>
    <property type="project" value="UniProtKB-KW"/>
</dbReference>
<dbReference type="Proteomes" id="UP000269721">
    <property type="component" value="Unassembled WGS sequence"/>
</dbReference>
<dbReference type="AlphaFoldDB" id="A0A4V1IQ73"/>
<keyword evidence="2" id="KW-1185">Reference proteome</keyword>
<accession>A0A4V1IQ73</accession>
<sequence length="187" mass="20408">MNADPIAHANHLLASHLKAPHRRLLAAIAGIPGSGKSTFAARIAAEINASANDDLAIVVSMDGWHLAKAELDTLLDPAEAHRRRGAPFTFDPPSLLAFVRSLRLDPQKAFRAPSFDHAKGDPEPDAIAVLPSHRIVIFEGLYLHLEDDVWRDIHGAMDETWFLACPEEVALARLAKRHVETGLGNTE</sequence>
<dbReference type="EMBL" id="KZ998967">
    <property type="protein sequence ID" value="RKO85557.1"/>
    <property type="molecule type" value="Genomic_DNA"/>
</dbReference>
<evidence type="ECO:0000313" key="1">
    <source>
        <dbReference type="EMBL" id="RKO85557.1"/>
    </source>
</evidence>
<dbReference type="Pfam" id="PF13238">
    <property type="entry name" value="AAA_18"/>
    <property type="match status" value="1"/>
</dbReference>
<dbReference type="Gene3D" id="3.40.50.300">
    <property type="entry name" value="P-loop containing nucleotide triphosphate hydrolases"/>
    <property type="match status" value="2"/>
</dbReference>
<protein>
    <submittedName>
        <fullName evidence="1">P-loop containing nucleoside triphosphate hydrolase protein</fullName>
    </submittedName>
</protein>